<accession>A0A1C2DS27</accession>
<proteinExistence type="predicted"/>
<evidence type="ECO:0000313" key="2">
    <source>
        <dbReference type="Proteomes" id="UP000094412"/>
    </source>
</evidence>
<protein>
    <submittedName>
        <fullName evidence="1">Uncharacterized protein</fullName>
    </submittedName>
</protein>
<name>A0A1C2DS27_9HYPH</name>
<dbReference type="STRING" id="1566387.QV13_12475"/>
<sequence>MPELARRVEGAAELSELVRKGGLPQAPRHAFVLPLGLVARNQGDAAAGAFTQLVDEVFAVMLVIHAAGDIAGARSLATVDQLIWKLIAALAGWGPEEAVGVFSLRRGQLLSAEAGTVIYQLDFAIQNQLRVLP</sequence>
<dbReference type="Pfam" id="PF23840">
    <property type="entry name" value="Phage_tail_terminator"/>
    <property type="match status" value="1"/>
</dbReference>
<dbReference type="Proteomes" id="UP000094412">
    <property type="component" value="Unassembled WGS sequence"/>
</dbReference>
<dbReference type="InterPro" id="IPR056912">
    <property type="entry name" value="Phage_JBD30_tail_term-like"/>
</dbReference>
<evidence type="ECO:0000313" key="1">
    <source>
        <dbReference type="EMBL" id="OCX17567.1"/>
    </source>
</evidence>
<reference evidence="1 2" key="1">
    <citation type="submission" date="2016-08" db="EMBL/GenBank/DDBJ databases">
        <title>Whole genome sequence of Mesorhizobium sp. strain UASWS1009 isolated from industrial sewage.</title>
        <authorList>
            <person name="Crovadore J."/>
            <person name="Calmin G."/>
            <person name="Chablais R."/>
            <person name="Cochard B."/>
            <person name="Lefort F."/>
        </authorList>
    </citation>
    <scope>NUCLEOTIDE SEQUENCE [LARGE SCALE GENOMIC DNA]</scope>
    <source>
        <strain evidence="1 2">UASWS1009</strain>
    </source>
</reference>
<dbReference type="EMBL" id="MDEO01000032">
    <property type="protein sequence ID" value="OCX17567.1"/>
    <property type="molecule type" value="Genomic_DNA"/>
</dbReference>
<keyword evidence="2" id="KW-1185">Reference proteome</keyword>
<organism evidence="1 2">
    <name type="scientific">Mesorhizobium hungaricum</name>
    <dbReference type="NCBI Taxonomy" id="1566387"/>
    <lineage>
        <taxon>Bacteria</taxon>
        <taxon>Pseudomonadati</taxon>
        <taxon>Pseudomonadota</taxon>
        <taxon>Alphaproteobacteria</taxon>
        <taxon>Hyphomicrobiales</taxon>
        <taxon>Phyllobacteriaceae</taxon>
        <taxon>Mesorhizobium</taxon>
    </lineage>
</organism>
<dbReference type="AlphaFoldDB" id="A0A1C2DS27"/>
<comment type="caution">
    <text evidence="1">The sequence shown here is derived from an EMBL/GenBank/DDBJ whole genome shotgun (WGS) entry which is preliminary data.</text>
</comment>
<gene>
    <name evidence="1" type="ORF">QV13_12475</name>
</gene>